<protein>
    <recommendedName>
        <fullName evidence="7">Shikimate kinase</fullName>
        <shortName evidence="7">SK</shortName>
        <ecNumber evidence="7">2.7.1.71</ecNumber>
    </recommendedName>
</protein>
<keyword evidence="2 7" id="KW-0808">Transferase</keyword>
<keyword evidence="9" id="KW-1185">Reference proteome</keyword>
<keyword evidence="5 7" id="KW-0067">ATP-binding</keyword>
<dbReference type="EMBL" id="JBHTJR010000014">
    <property type="protein sequence ID" value="MFD0991790.1"/>
    <property type="molecule type" value="Genomic_DNA"/>
</dbReference>
<comment type="catalytic activity">
    <reaction evidence="7">
        <text>shikimate + ATP = 3-phosphoshikimate + ADP + H(+)</text>
        <dbReference type="Rhea" id="RHEA:13121"/>
        <dbReference type="ChEBI" id="CHEBI:15378"/>
        <dbReference type="ChEBI" id="CHEBI:30616"/>
        <dbReference type="ChEBI" id="CHEBI:36208"/>
        <dbReference type="ChEBI" id="CHEBI:145989"/>
        <dbReference type="ChEBI" id="CHEBI:456216"/>
        <dbReference type="EC" id="2.7.1.71"/>
    </reaction>
</comment>
<dbReference type="CDD" id="cd00464">
    <property type="entry name" value="SK"/>
    <property type="match status" value="1"/>
</dbReference>
<gene>
    <name evidence="7" type="primary">aroK</name>
    <name evidence="8" type="ORF">ACFQ1U_01115</name>
</gene>
<comment type="pathway">
    <text evidence="7">Metabolic intermediate biosynthesis; chorismate biosynthesis; chorismate from D-erythrose 4-phosphate and phosphoenolpyruvate: step 5/7.</text>
</comment>
<feature type="binding site" evidence="7">
    <location>
        <position position="56"/>
    </location>
    <ligand>
        <name>substrate</name>
    </ligand>
</feature>
<comment type="caution">
    <text evidence="7">Lacks conserved residue(s) required for the propagation of feature annotation.</text>
</comment>
<feature type="binding site" evidence="7">
    <location>
        <position position="14"/>
    </location>
    <ligand>
        <name>Mg(2+)</name>
        <dbReference type="ChEBI" id="CHEBI:18420"/>
    </ligand>
</feature>
<dbReference type="HAMAP" id="MF_00109">
    <property type="entry name" value="Shikimate_kinase"/>
    <property type="match status" value="1"/>
</dbReference>
<dbReference type="EC" id="2.7.1.71" evidence="7"/>
<comment type="cofactor">
    <cofactor evidence="7">
        <name>Mg(2+)</name>
        <dbReference type="ChEBI" id="CHEBI:18420"/>
    </cofactor>
    <text evidence="7">Binds 1 Mg(2+) ion per subunit.</text>
</comment>
<reference evidence="9" key="1">
    <citation type="journal article" date="2019" name="Int. J. Syst. Evol. Microbiol.">
        <title>The Global Catalogue of Microorganisms (GCM) 10K type strain sequencing project: providing services to taxonomists for standard genome sequencing and annotation.</title>
        <authorList>
            <consortium name="The Broad Institute Genomics Platform"/>
            <consortium name="The Broad Institute Genome Sequencing Center for Infectious Disease"/>
            <person name="Wu L."/>
            <person name="Ma J."/>
        </authorList>
    </citation>
    <scope>NUCLEOTIDE SEQUENCE [LARGE SCALE GENOMIC DNA]</scope>
    <source>
        <strain evidence="9">CCUG 60527</strain>
    </source>
</reference>
<dbReference type="InterPro" id="IPR031322">
    <property type="entry name" value="Shikimate/glucono_kinase"/>
</dbReference>
<dbReference type="Pfam" id="PF01202">
    <property type="entry name" value="SKI"/>
    <property type="match status" value="1"/>
</dbReference>
<keyword evidence="6 7" id="KW-0057">Aromatic amino acid biosynthesis</keyword>
<evidence type="ECO:0000256" key="7">
    <source>
        <dbReference type="HAMAP-Rule" id="MF_00109"/>
    </source>
</evidence>
<keyword evidence="7" id="KW-0479">Metal-binding</keyword>
<comment type="similarity">
    <text evidence="7">Belongs to the shikimate kinase family.</text>
</comment>
<feature type="binding site" evidence="7">
    <location>
        <position position="142"/>
    </location>
    <ligand>
        <name>substrate</name>
    </ligand>
</feature>
<evidence type="ECO:0000256" key="6">
    <source>
        <dbReference type="ARBA" id="ARBA00023141"/>
    </source>
</evidence>
<dbReference type="InterPro" id="IPR000623">
    <property type="entry name" value="Shikimate_kinase/TSH1"/>
</dbReference>
<dbReference type="PRINTS" id="PR01100">
    <property type="entry name" value="SHIKIMTKNASE"/>
</dbReference>
<comment type="caution">
    <text evidence="8">The sequence shown here is derived from an EMBL/GenBank/DDBJ whole genome shotgun (WGS) entry which is preliminary data.</text>
</comment>
<feature type="binding site" evidence="7">
    <location>
        <begin position="10"/>
        <end position="15"/>
    </location>
    <ligand>
        <name>ATP</name>
        <dbReference type="ChEBI" id="CHEBI:30616"/>
    </ligand>
</feature>
<feature type="binding site" evidence="7">
    <location>
        <position position="79"/>
    </location>
    <ligand>
        <name>substrate</name>
    </ligand>
</feature>
<comment type="subunit">
    <text evidence="7">Monomer.</text>
</comment>
<keyword evidence="1 7" id="KW-0028">Amino-acid biosynthesis</keyword>
<dbReference type="RefSeq" id="WP_386104422.1">
    <property type="nucleotide sequence ID" value="NZ_JBHTJR010000014.1"/>
</dbReference>
<keyword evidence="4 7" id="KW-0418">Kinase</keyword>
<dbReference type="GO" id="GO:0016301">
    <property type="term" value="F:kinase activity"/>
    <property type="evidence" value="ECO:0007669"/>
    <property type="project" value="UniProtKB-KW"/>
</dbReference>
<comment type="function">
    <text evidence="7">Catalyzes the specific phosphorylation of the 3-hydroxyl group of shikimic acid using ATP as a cosubstrate.</text>
</comment>
<evidence type="ECO:0000313" key="9">
    <source>
        <dbReference type="Proteomes" id="UP001597062"/>
    </source>
</evidence>
<evidence type="ECO:0000256" key="3">
    <source>
        <dbReference type="ARBA" id="ARBA00022741"/>
    </source>
</evidence>
<dbReference type="Proteomes" id="UP001597062">
    <property type="component" value="Unassembled WGS sequence"/>
</dbReference>
<evidence type="ECO:0000256" key="4">
    <source>
        <dbReference type="ARBA" id="ARBA00022777"/>
    </source>
</evidence>
<evidence type="ECO:0000313" key="8">
    <source>
        <dbReference type="EMBL" id="MFD0991790.1"/>
    </source>
</evidence>
<dbReference type="InterPro" id="IPR027417">
    <property type="entry name" value="P-loop_NTPase"/>
</dbReference>
<evidence type="ECO:0000256" key="2">
    <source>
        <dbReference type="ARBA" id="ARBA00022679"/>
    </source>
</evidence>
<sequence>MKIILLGYMASGKSTIGKQLAATLLIPFVDLDNYIEECEGKSIKKIFEEEGEIYFRNKEHEYLKELLNKNEDFVLSLGGGTPCYAGNIDVINSYTNVISVYLRANIGTLVNRLELDRVNRPLVASLTNEQLTEYIAKHLFERQFYYNQAKNVITIDSKSMEDIVDEINSLLS</sequence>
<comment type="subcellular location">
    <subcellularLocation>
        <location evidence="7">Cytoplasm</location>
    </subcellularLocation>
</comment>
<accession>A0ABW3JPH8</accession>
<dbReference type="PANTHER" id="PTHR21087:SF16">
    <property type="entry name" value="SHIKIMATE KINASE 1, CHLOROPLASTIC"/>
    <property type="match status" value="1"/>
</dbReference>
<name>A0ABW3JPH8_9FLAO</name>
<keyword evidence="7" id="KW-0460">Magnesium</keyword>
<evidence type="ECO:0000256" key="5">
    <source>
        <dbReference type="ARBA" id="ARBA00022840"/>
    </source>
</evidence>
<dbReference type="Gene3D" id="3.40.50.300">
    <property type="entry name" value="P-loop containing nucleotide triphosphate hydrolases"/>
    <property type="match status" value="1"/>
</dbReference>
<proteinExistence type="inferred from homology"/>
<evidence type="ECO:0000256" key="1">
    <source>
        <dbReference type="ARBA" id="ARBA00022605"/>
    </source>
</evidence>
<feature type="binding site" evidence="7">
    <location>
        <position position="32"/>
    </location>
    <ligand>
        <name>substrate</name>
    </ligand>
</feature>
<feature type="binding site" evidence="7">
    <location>
        <position position="120"/>
    </location>
    <ligand>
        <name>ATP</name>
        <dbReference type="ChEBI" id="CHEBI:30616"/>
    </ligand>
</feature>
<dbReference type="SUPFAM" id="SSF52540">
    <property type="entry name" value="P-loop containing nucleoside triphosphate hydrolases"/>
    <property type="match status" value="1"/>
</dbReference>
<organism evidence="8 9">
    <name type="scientific">Tenacibaculum geojense</name>
    <dbReference type="NCBI Taxonomy" id="915352"/>
    <lineage>
        <taxon>Bacteria</taxon>
        <taxon>Pseudomonadati</taxon>
        <taxon>Bacteroidota</taxon>
        <taxon>Flavobacteriia</taxon>
        <taxon>Flavobacteriales</taxon>
        <taxon>Flavobacteriaceae</taxon>
        <taxon>Tenacibaculum</taxon>
    </lineage>
</organism>
<keyword evidence="7" id="KW-0963">Cytoplasm</keyword>
<keyword evidence="3 7" id="KW-0547">Nucleotide-binding</keyword>
<dbReference type="PANTHER" id="PTHR21087">
    <property type="entry name" value="SHIKIMATE KINASE"/>
    <property type="match status" value="1"/>
</dbReference>